<dbReference type="RefSeq" id="WP_035079310.1">
    <property type="nucleotide sequence ID" value="NZ_JMIH01000039.1"/>
</dbReference>
<organism evidence="2 3">
    <name type="scientific">Anditalea andensis</name>
    <dbReference type="NCBI Taxonomy" id="1048983"/>
    <lineage>
        <taxon>Bacteria</taxon>
        <taxon>Pseudomonadati</taxon>
        <taxon>Bacteroidota</taxon>
        <taxon>Cytophagia</taxon>
        <taxon>Cytophagales</taxon>
        <taxon>Cytophagaceae</taxon>
        <taxon>Anditalea</taxon>
    </lineage>
</organism>
<sequence length="96" mass="10988">MSLNKIIAFNIYPNMNPYHFDIDFAGPEKGFSKSQILNLTYKDIERLSMMENPEISNKEEEKKKGPNDGGPRPPKEEDFPDKDPFPEVSDPNGKDN</sequence>
<dbReference type="EMBL" id="JMIH01000039">
    <property type="protein sequence ID" value="KEO71721.1"/>
    <property type="molecule type" value="Genomic_DNA"/>
</dbReference>
<evidence type="ECO:0000256" key="1">
    <source>
        <dbReference type="SAM" id="MobiDB-lite"/>
    </source>
</evidence>
<accession>A0A074KP58</accession>
<protein>
    <submittedName>
        <fullName evidence="2">Uncharacterized protein</fullName>
    </submittedName>
</protein>
<reference evidence="2 3" key="1">
    <citation type="submission" date="2014-04" db="EMBL/GenBank/DDBJ databases">
        <title>Characterization and application of a salt tolerant electro-active bacterium.</title>
        <authorList>
            <person name="Yang L."/>
            <person name="Wei S."/>
            <person name="Tay Q.X.M."/>
        </authorList>
    </citation>
    <scope>NUCLEOTIDE SEQUENCE [LARGE SCALE GENOMIC DNA]</scope>
    <source>
        <strain evidence="2 3">LY1</strain>
    </source>
</reference>
<feature type="compositionally biased region" description="Basic and acidic residues" evidence="1">
    <location>
        <begin position="56"/>
        <end position="66"/>
    </location>
</feature>
<dbReference type="AlphaFoldDB" id="A0A074KP58"/>
<gene>
    <name evidence="2" type="ORF">EL17_21280</name>
</gene>
<evidence type="ECO:0000313" key="3">
    <source>
        <dbReference type="Proteomes" id="UP000027821"/>
    </source>
</evidence>
<feature type="compositionally biased region" description="Basic and acidic residues" evidence="1">
    <location>
        <begin position="73"/>
        <end position="85"/>
    </location>
</feature>
<feature type="region of interest" description="Disordered" evidence="1">
    <location>
        <begin position="50"/>
        <end position="96"/>
    </location>
</feature>
<proteinExistence type="predicted"/>
<dbReference type="Proteomes" id="UP000027821">
    <property type="component" value="Unassembled WGS sequence"/>
</dbReference>
<name>A0A074KP58_9BACT</name>
<evidence type="ECO:0000313" key="2">
    <source>
        <dbReference type="EMBL" id="KEO71721.1"/>
    </source>
</evidence>
<comment type="caution">
    <text evidence="2">The sequence shown here is derived from an EMBL/GenBank/DDBJ whole genome shotgun (WGS) entry which is preliminary data.</text>
</comment>
<keyword evidence="3" id="KW-1185">Reference proteome</keyword>